<dbReference type="SUPFAM" id="SSF55383">
    <property type="entry name" value="Copper amine oxidase, domain N"/>
    <property type="match status" value="1"/>
</dbReference>
<accession>A0A4Y3PJ43</accession>
<name>A0A4Y3PJ43_BREPA</name>
<dbReference type="EMBL" id="BJMH01000013">
    <property type="protein sequence ID" value="GEB33327.1"/>
    <property type="molecule type" value="Genomic_DNA"/>
</dbReference>
<feature type="domain" description="Copper amine oxidase-like N-terminal" evidence="2">
    <location>
        <begin position="60"/>
        <end position="166"/>
    </location>
</feature>
<sequence>MCRKTQNWNSFHNNQGVFIMLRKFSTLMLTAALLTGSVAATAAFAQTAPAKQQIKITVQLNGKELPFPQDIVTENGVAYVNASTLAVALGGAAAWDSTTKSLLVSKDNKYGLRMYENNTFAYKNGKETRVANPPRPVTGGVLVPLVFIAEELGAKVSYDAKTWTYKLTTEINK</sequence>
<dbReference type="InterPro" id="IPR036582">
    <property type="entry name" value="Mao_N_sf"/>
</dbReference>
<evidence type="ECO:0000313" key="3">
    <source>
        <dbReference type="EMBL" id="GEB33327.1"/>
    </source>
</evidence>
<evidence type="ECO:0000256" key="1">
    <source>
        <dbReference type="SAM" id="SignalP"/>
    </source>
</evidence>
<dbReference type="InterPro" id="IPR012854">
    <property type="entry name" value="Cu_amine_oxidase-like_N"/>
</dbReference>
<organism evidence="3 4">
    <name type="scientific">Brevibacillus parabrevis</name>
    <dbReference type="NCBI Taxonomy" id="54914"/>
    <lineage>
        <taxon>Bacteria</taxon>
        <taxon>Bacillati</taxon>
        <taxon>Bacillota</taxon>
        <taxon>Bacilli</taxon>
        <taxon>Bacillales</taxon>
        <taxon>Paenibacillaceae</taxon>
        <taxon>Brevibacillus</taxon>
    </lineage>
</organism>
<protein>
    <recommendedName>
        <fullName evidence="2">Copper amine oxidase-like N-terminal domain-containing protein</fullName>
    </recommendedName>
</protein>
<evidence type="ECO:0000313" key="4">
    <source>
        <dbReference type="Proteomes" id="UP000316882"/>
    </source>
</evidence>
<comment type="caution">
    <text evidence="3">The sequence shown here is derived from an EMBL/GenBank/DDBJ whole genome shotgun (WGS) entry which is preliminary data.</text>
</comment>
<feature type="chain" id="PRO_5039289176" description="Copper amine oxidase-like N-terminal domain-containing protein" evidence="1">
    <location>
        <begin position="43"/>
        <end position="173"/>
    </location>
</feature>
<dbReference type="Gene3D" id="3.30.457.10">
    <property type="entry name" value="Copper amine oxidase-like, N-terminal domain"/>
    <property type="match status" value="1"/>
</dbReference>
<evidence type="ECO:0000259" key="2">
    <source>
        <dbReference type="Pfam" id="PF07833"/>
    </source>
</evidence>
<gene>
    <name evidence="3" type="ORF">BPA01_29070</name>
</gene>
<keyword evidence="1" id="KW-0732">Signal</keyword>
<dbReference type="Proteomes" id="UP000316882">
    <property type="component" value="Unassembled WGS sequence"/>
</dbReference>
<feature type="signal peptide" evidence="1">
    <location>
        <begin position="1"/>
        <end position="42"/>
    </location>
</feature>
<dbReference type="STRING" id="54914.AV540_24340"/>
<proteinExistence type="predicted"/>
<dbReference type="Pfam" id="PF07833">
    <property type="entry name" value="Cu_amine_oxidN1"/>
    <property type="match status" value="1"/>
</dbReference>
<keyword evidence="4" id="KW-1185">Reference proteome</keyword>
<dbReference type="AlphaFoldDB" id="A0A4Y3PJ43"/>
<reference evidence="3 4" key="1">
    <citation type="submission" date="2019-06" db="EMBL/GenBank/DDBJ databases">
        <title>Whole genome shotgun sequence of Brevibacillus parabrevis NBRC 12334.</title>
        <authorList>
            <person name="Hosoyama A."/>
            <person name="Uohara A."/>
            <person name="Ohji S."/>
            <person name="Ichikawa N."/>
        </authorList>
    </citation>
    <scope>NUCLEOTIDE SEQUENCE [LARGE SCALE GENOMIC DNA]</scope>
    <source>
        <strain evidence="3 4">NBRC 12334</strain>
    </source>
</reference>